<reference evidence="2 3" key="1">
    <citation type="journal article" date="2015" name="Genome Announc.">
        <title>Complete Genome Sequence of Polypropylene Glycol- and Polyethylene Glycol-Degrading Sphingopyxis macrogoltabida Strain EY-1.</title>
        <authorList>
            <person name="Ohtsubo Y."/>
            <person name="Nagata Y."/>
            <person name="Numata M."/>
            <person name="Tsuchikane K."/>
            <person name="Hosoyama A."/>
            <person name="Yamazoe A."/>
            <person name="Tsuda M."/>
            <person name="Fujita N."/>
            <person name="Kawai F."/>
        </authorList>
    </citation>
    <scope>NUCLEOTIDE SEQUENCE [LARGE SCALE GENOMIC DNA]</scope>
    <source>
        <strain evidence="2 3">EY-1</strain>
    </source>
</reference>
<dbReference type="OrthoDB" id="7614910at2"/>
<protein>
    <recommendedName>
        <fullName evidence="1">ER-bound oxygenase mpaB/mpaB'/Rubber oxygenase catalytic domain-containing protein</fullName>
    </recommendedName>
</protein>
<proteinExistence type="predicted"/>
<gene>
    <name evidence="2" type="ORF">AN936_19730</name>
</gene>
<organism evidence="2 3">
    <name type="scientific">Sphingopyxis macrogoltabida</name>
    <name type="common">Sphingomonas macrogoltabidus</name>
    <dbReference type="NCBI Taxonomy" id="33050"/>
    <lineage>
        <taxon>Bacteria</taxon>
        <taxon>Pseudomonadati</taxon>
        <taxon>Pseudomonadota</taxon>
        <taxon>Alphaproteobacteria</taxon>
        <taxon>Sphingomonadales</taxon>
        <taxon>Sphingomonadaceae</taxon>
        <taxon>Sphingopyxis</taxon>
    </lineage>
</organism>
<dbReference type="PANTHER" id="PTHR37539:SF1">
    <property type="entry name" value="ER-BOUND OXYGENASE MPAB_MPAB'_RUBBER OXYGENASE CATALYTIC DOMAIN-CONTAINING PROTEIN"/>
    <property type="match status" value="1"/>
</dbReference>
<evidence type="ECO:0000313" key="2">
    <source>
        <dbReference type="EMBL" id="ALH82509.1"/>
    </source>
</evidence>
<evidence type="ECO:0000259" key="1">
    <source>
        <dbReference type="Pfam" id="PF09995"/>
    </source>
</evidence>
<accession>A0A0N9UZQ3</accession>
<dbReference type="Proteomes" id="UP000058074">
    <property type="component" value="Chromosome"/>
</dbReference>
<feature type="domain" description="ER-bound oxygenase mpaB/mpaB'/Rubber oxygenase catalytic" evidence="1">
    <location>
        <begin position="167"/>
        <end position="321"/>
    </location>
</feature>
<dbReference type="PANTHER" id="PTHR37539">
    <property type="entry name" value="SECRETED PROTEIN-RELATED"/>
    <property type="match status" value="1"/>
</dbReference>
<dbReference type="Pfam" id="PF09995">
    <property type="entry name" value="MPAB_Lcp_cat"/>
    <property type="match status" value="1"/>
</dbReference>
<dbReference type="GO" id="GO:0016491">
    <property type="term" value="F:oxidoreductase activity"/>
    <property type="evidence" value="ECO:0007669"/>
    <property type="project" value="InterPro"/>
</dbReference>
<dbReference type="PATRIC" id="fig|33050.5.peg.4094"/>
<dbReference type="EMBL" id="CP012700">
    <property type="protein sequence ID" value="ALH82509.1"/>
    <property type="molecule type" value="Genomic_DNA"/>
</dbReference>
<evidence type="ECO:0000313" key="3">
    <source>
        <dbReference type="Proteomes" id="UP000058074"/>
    </source>
</evidence>
<dbReference type="InterPro" id="IPR037473">
    <property type="entry name" value="Lcp-like"/>
</dbReference>
<sequence>MSELATESLWAKVESQKAANPGMYGSFDFTVVPERFADQPGDVTQLGDGTEKQRRAILSNRERVEVIRAYSMMGDLVADAYAALMRQYGFRALVDMLVLACDSGIESVAGAPPELAAFIADMERKPDWVDMALVEEGARIDRNSAANFGPFIIRGAFIATFMNKYSALPMAITNTLSSETAGRRVKETATFFSTSVLPGALERFGPGFKAAAMVRLMHSMVRANILRRPGDWDQRVYGFPIPQVDQMPAGLIPIFLLSYKMIAEGRTEFTREERARVELARYRCFLLGLPEELLADTPQGIVDLMSTRAATLRQDYDDNICGELLRATMAADLRASDSFAETVHAFFERAMAKLFFLRSFMGGDRAKAAAIGVDIGVGDLIVAGAAGAFVAARIGLFALASRLPGLRNIADRRLVAKIEKQLAGYGKAHFTTDATSYRSRQGEGNLAADHSPM</sequence>
<dbReference type="AlphaFoldDB" id="A0A0N9UZQ3"/>
<dbReference type="InterPro" id="IPR018713">
    <property type="entry name" value="MPAB/Lcp_cat_dom"/>
</dbReference>
<name>A0A0N9UZQ3_SPHMC</name>
<dbReference type="KEGG" id="smag:AN936_19730"/>